<dbReference type="Pfam" id="PF18922">
    <property type="entry name" value="DUF5672"/>
    <property type="match status" value="1"/>
</dbReference>
<comment type="caution">
    <text evidence="2">The sequence shown here is derived from an EMBL/GenBank/DDBJ whole genome shotgun (WGS) entry which is preliminary data.</text>
</comment>
<gene>
    <name evidence="2" type="ORF">FEM21_05330</name>
</gene>
<name>A0A066WZM0_9FLAO</name>
<dbReference type="EMBL" id="JNCA01000004">
    <property type="protein sequence ID" value="KDN56334.1"/>
    <property type="molecule type" value="Genomic_DNA"/>
</dbReference>
<organism evidence="2 3">
    <name type="scientific">Flavobacterium seoulense</name>
    <dbReference type="NCBI Taxonomy" id="1492738"/>
    <lineage>
        <taxon>Bacteria</taxon>
        <taxon>Pseudomonadati</taxon>
        <taxon>Bacteroidota</taxon>
        <taxon>Flavobacteriia</taxon>
        <taxon>Flavobacteriales</taxon>
        <taxon>Flavobacteriaceae</taxon>
        <taxon>Flavobacterium</taxon>
    </lineage>
</organism>
<evidence type="ECO:0000313" key="3">
    <source>
        <dbReference type="Proteomes" id="UP000027064"/>
    </source>
</evidence>
<proteinExistence type="predicted"/>
<evidence type="ECO:0000313" key="2">
    <source>
        <dbReference type="EMBL" id="KDN56334.1"/>
    </source>
</evidence>
<protein>
    <recommendedName>
        <fullName evidence="1">DUF5672 domain-containing protein</fullName>
    </recommendedName>
</protein>
<accession>A0A066WZM0</accession>
<evidence type="ECO:0000259" key="1">
    <source>
        <dbReference type="Pfam" id="PF18922"/>
    </source>
</evidence>
<dbReference type="eggNOG" id="ENOG502Z956">
    <property type="taxonomic scope" value="Bacteria"/>
</dbReference>
<reference evidence="2 3" key="1">
    <citation type="submission" date="2014-05" db="EMBL/GenBank/DDBJ databases">
        <title>Genome Sequence of Flavobacterium sp. EM1321.</title>
        <authorList>
            <person name="Shin S.-K."/>
            <person name="Yi H."/>
        </authorList>
    </citation>
    <scope>NUCLEOTIDE SEQUENCE [LARGE SCALE GENOMIC DNA]</scope>
    <source>
        <strain evidence="2 3">EM1321</strain>
    </source>
</reference>
<feature type="domain" description="DUF5672" evidence="1">
    <location>
        <begin position="56"/>
        <end position="243"/>
    </location>
</feature>
<dbReference type="OrthoDB" id="7391526at2"/>
<keyword evidence="3" id="KW-1185">Reference proteome</keyword>
<sequence>MSENLVKVVIPVYREFFGELEEKSFLQCCKVLNNYEIVIVHPEGLDYSYLLEKNSKITTESFPKHYFNSIDGYNELLLKPLFYERFSSSEYILIYQLDAFVFKDELATWCNKGYDYIGSPWIATPVDSIGMKIFDKIARIFWSKKKKERQQIFYKVGNGGFSLRKVASHLAIVKKHEGFISNMLNEKEKKIYAIEDVFWSLKAPELDANFKIPDYKEGIYFGMDRKPNIGMKLTNNQLPFGCHGINKSKVNVFWKPILDRYQV</sequence>
<dbReference type="PATRIC" id="fig|1492738.3.peg.528"/>
<dbReference type="RefSeq" id="WP_035657468.1">
    <property type="nucleotide sequence ID" value="NZ_JNCA01000004.1"/>
</dbReference>
<dbReference type="InterPro" id="IPR043729">
    <property type="entry name" value="DUF5672"/>
</dbReference>
<dbReference type="AlphaFoldDB" id="A0A066WZM0"/>
<dbReference type="Proteomes" id="UP000027064">
    <property type="component" value="Unassembled WGS sequence"/>
</dbReference>